<proteinExistence type="predicted"/>
<dbReference type="eggNOG" id="COG2207">
    <property type="taxonomic scope" value="Bacteria"/>
</dbReference>
<reference evidence="5 6" key="1">
    <citation type="submission" date="2010-10" db="EMBL/GenBank/DDBJ databases">
        <title>Complete sequence of Mesorhizobium opportunistum WSM2075.</title>
        <authorList>
            <consortium name="US DOE Joint Genome Institute"/>
            <person name="Lucas S."/>
            <person name="Copeland A."/>
            <person name="Lapidus A."/>
            <person name="Cheng J.-F."/>
            <person name="Bruce D."/>
            <person name="Goodwin L."/>
            <person name="Pitluck S."/>
            <person name="Chertkov O."/>
            <person name="Misra M."/>
            <person name="Detter J.C."/>
            <person name="Han C."/>
            <person name="Tapia R."/>
            <person name="Land M."/>
            <person name="Hauser L."/>
            <person name="Kyrpides N."/>
            <person name="Ovchinnikova G."/>
            <person name="Mavrommatis K.M."/>
            <person name="Tiwari R.P."/>
            <person name="Howieson J.G."/>
            <person name="O'Hara G.W."/>
            <person name="Nandasena K.G."/>
            <person name="Woyke T."/>
        </authorList>
    </citation>
    <scope>NUCLEOTIDE SEQUENCE [LARGE SCALE GENOMIC DNA]</scope>
    <source>
        <strain evidence="6">LMG 24607 / HAMBI 3007 / WSM2075</strain>
    </source>
</reference>
<evidence type="ECO:0000256" key="1">
    <source>
        <dbReference type="ARBA" id="ARBA00023015"/>
    </source>
</evidence>
<protein>
    <submittedName>
        <fullName evidence="5">Transcriptional regulator, AraC family</fullName>
    </submittedName>
</protein>
<dbReference type="PROSITE" id="PS01124">
    <property type="entry name" value="HTH_ARAC_FAMILY_2"/>
    <property type="match status" value="1"/>
</dbReference>
<evidence type="ECO:0000256" key="3">
    <source>
        <dbReference type="ARBA" id="ARBA00023163"/>
    </source>
</evidence>
<dbReference type="InterPro" id="IPR020449">
    <property type="entry name" value="Tscrpt_reg_AraC-type_HTH"/>
</dbReference>
<evidence type="ECO:0000313" key="6">
    <source>
        <dbReference type="Proteomes" id="UP000001623"/>
    </source>
</evidence>
<keyword evidence="3" id="KW-0804">Transcription</keyword>
<dbReference type="InterPro" id="IPR050204">
    <property type="entry name" value="AraC_XylS_family_regulators"/>
</dbReference>
<dbReference type="AlphaFoldDB" id="F7YBF7"/>
<dbReference type="InterPro" id="IPR009057">
    <property type="entry name" value="Homeodomain-like_sf"/>
</dbReference>
<keyword evidence="2" id="KW-0238">DNA-binding</keyword>
<dbReference type="InterPro" id="IPR018062">
    <property type="entry name" value="HTH_AraC-typ_CS"/>
</dbReference>
<keyword evidence="1" id="KW-0805">Transcription regulation</keyword>
<gene>
    <name evidence="5" type="ordered locus">Mesop_3253</name>
</gene>
<dbReference type="KEGG" id="mop:Mesop_3253"/>
<dbReference type="PROSITE" id="PS00041">
    <property type="entry name" value="HTH_ARAC_FAMILY_1"/>
    <property type="match status" value="1"/>
</dbReference>
<dbReference type="Pfam" id="PF12833">
    <property type="entry name" value="HTH_18"/>
    <property type="match status" value="1"/>
</dbReference>
<evidence type="ECO:0000313" key="5">
    <source>
        <dbReference type="EMBL" id="AEH87704.1"/>
    </source>
</evidence>
<evidence type="ECO:0000256" key="2">
    <source>
        <dbReference type="ARBA" id="ARBA00023125"/>
    </source>
</evidence>
<dbReference type="HOGENOM" id="CLU_049704_2_1_5"/>
<name>F7YBF7_MESOW</name>
<dbReference type="GO" id="GO:0003700">
    <property type="term" value="F:DNA-binding transcription factor activity"/>
    <property type="evidence" value="ECO:0007669"/>
    <property type="project" value="InterPro"/>
</dbReference>
<dbReference type="PRINTS" id="PR00032">
    <property type="entry name" value="HTHARAC"/>
</dbReference>
<dbReference type="GO" id="GO:0043565">
    <property type="term" value="F:sequence-specific DNA binding"/>
    <property type="evidence" value="ECO:0007669"/>
    <property type="project" value="InterPro"/>
</dbReference>
<dbReference type="Proteomes" id="UP000001623">
    <property type="component" value="Chromosome"/>
</dbReference>
<dbReference type="STRING" id="536019.Mesop_3253"/>
<evidence type="ECO:0000259" key="4">
    <source>
        <dbReference type="PROSITE" id="PS01124"/>
    </source>
</evidence>
<accession>F7YBF7</accession>
<dbReference type="EMBL" id="CP002279">
    <property type="protein sequence ID" value="AEH87704.1"/>
    <property type="molecule type" value="Genomic_DNA"/>
</dbReference>
<feature type="domain" description="HTH araC/xylS-type" evidence="4">
    <location>
        <begin position="240"/>
        <end position="339"/>
    </location>
</feature>
<dbReference type="InterPro" id="IPR018060">
    <property type="entry name" value="HTH_AraC"/>
</dbReference>
<dbReference type="Gene3D" id="1.10.10.60">
    <property type="entry name" value="Homeodomain-like"/>
    <property type="match status" value="1"/>
</dbReference>
<dbReference type="PANTHER" id="PTHR46796">
    <property type="entry name" value="HTH-TYPE TRANSCRIPTIONAL ACTIVATOR RHAS-RELATED"/>
    <property type="match status" value="1"/>
</dbReference>
<dbReference type="SMART" id="SM00342">
    <property type="entry name" value="HTH_ARAC"/>
    <property type="match status" value="1"/>
</dbReference>
<organism evidence="5 6">
    <name type="scientific">Mesorhizobium opportunistum (strain LMG 24607 / HAMBI 3007 / WSM2075)</name>
    <dbReference type="NCBI Taxonomy" id="536019"/>
    <lineage>
        <taxon>Bacteria</taxon>
        <taxon>Pseudomonadati</taxon>
        <taxon>Pseudomonadota</taxon>
        <taxon>Alphaproteobacteria</taxon>
        <taxon>Hyphomicrobiales</taxon>
        <taxon>Phyllobacteriaceae</taxon>
        <taxon>Mesorhizobium</taxon>
    </lineage>
</organism>
<dbReference type="PANTHER" id="PTHR46796:SF6">
    <property type="entry name" value="ARAC SUBFAMILY"/>
    <property type="match status" value="1"/>
</dbReference>
<sequence length="339" mass="37028">MGSIALNILELANTYRVAPLSQKTVFSSAQLPSHLSERDRFSLWQDIHVAEIWSVEYGTSENLPFQASIEATTVGELVLGQMSGTIKHATRKASNIADDDNDGYLLLINKADTLLSGTQAGREYGVGRGEAVLVTAAEALKMGGADWNVWTNVVVPRAILTQAFPQIDDRLALKIGAENEALDLLKRYCQLLEAGRPLASPDLIAHATETIVDLIGLVTGAKGQRAELAGLRGLRAARLQAIMAKIADNFADPGISAQGVAQELGLSARYVHDLLQETGTSFTERVLELRLQRAHKMLSQRHNDDMRVSDIAMISGFSDVSYFNRCFRRRFGHTPTSAR</sequence>
<dbReference type="SUPFAM" id="SSF46689">
    <property type="entry name" value="Homeodomain-like"/>
    <property type="match status" value="1"/>
</dbReference>